<dbReference type="AlphaFoldDB" id="A0A4C1WVI6"/>
<organism evidence="1 2">
    <name type="scientific">Eumeta variegata</name>
    <name type="common">Bagworm moth</name>
    <name type="synonym">Eumeta japonica</name>
    <dbReference type="NCBI Taxonomy" id="151549"/>
    <lineage>
        <taxon>Eukaryota</taxon>
        <taxon>Metazoa</taxon>
        <taxon>Ecdysozoa</taxon>
        <taxon>Arthropoda</taxon>
        <taxon>Hexapoda</taxon>
        <taxon>Insecta</taxon>
        <taxon>Pterygota</taxon>
        <taxon>Neoptera</taxon>
        <taxon>Endopterygota</taxon>
        <taxon>Lepidoptera</taxon>
        <taxon>Glossata</taxon>
        <taxon>Ditrysia</taxon>
        <taxon>Tineoidea</taxon>
        <taxon>Psychidae</taxon>
        <taxon>Oiketicinae</taxon>
        <taxon>Eumeta</taxon>
    </lineage>
</organism>
<protein>
    <submittedName>
        <fullName evidence="1">Uncharacterized protein</fullName>
    </submittedName>
</protein>
<evidence type="ECO:0000313" key="1">
    <source>
        <dbReference type="EMBL" id="GBP54075.1"/>
    </source>
</evidence>
<dbReference type="Proteomes" id="UP000299102">
    <property type="component" value="Unassembled WGS sequence"/>
</dbReference>
<gene>
    <name evidence="1" type="ORF">EVAR_85378_1</name>
</gene>
<evidence type="ECO:0000313" key="2">
    <source>
        <dbReference type="Proteomes" id="UP000299102"/>
    </source>
</evidence>
<reference evidence="1 2" key="1">
    <citation type="journal article" date="2019" name="Commun. Biol.">
        <title>The bagworm genome reveals a unique fibroin gene that provides high tensile strength.</title>
        <authorList>
            <person name="Kono N."/>
            <person name="Nakamura H."/>
            <person name="Ohtoshi R."/>
            <person name="Tomita M."/>
            <person name="Numata K."/>
            <person name="Arakawa K."/>
        </authorList>
    </citation>
    <scope>NUCLEOTIDE SEQUENCE [LARGE SCALE GENOMIC DNA]</scope>
</reference>
<name>A0A4C1WVI6_EUMVA</name>
<proteinExistence type="predicted"/>
<comment type="caution">
    <text evidence="1">The sequence shown here is derived from an EMBL/GenBank/DDBJ whole genome shotgun (WGS) entry which is preliminary data.</text>
</comment>
<sequence>MEMKVLLENDLRVSSTRIIVFTLATTQDIGNSFPKQRISSPLDIQDDRLKAAYEMQSYCALPTTKRDDDPFQWWSRNSSSTVVAETAWIVTLIPTRGGFFSLPLTVMEQDLVGEKPNRLRPPYSRTRSRAT</sequence>
<keyword evidence="2" id="KW-1185">Reference proteome</keyword>
<accession>A0A4C1WVI6</accession>
<dbReference type="EMBL" id="BGZK01000638">
    <property type="protein sequence ID" value="GBP54075.1"/>
    <property type="molecule type" value="Genomic_DNA"/>
</dbReference>